<feature type="compositionally biased region" description="Low complexity" evidence="1">
    <location>
        <begin position="959"/>
        <end position="970"/>
    </location>
</feature>
<dbReference type="Proteomes" id="UP000612055">
    <property type="component" value="Unassembled WGS sequence"/>
</dbReference>
<comment type="caution">
    <text evidence="3">The sequence shown here is derived from an EMBL/GenBank/DDBJ whole genome shotgun (WGS) entry which is preliminary data.</text>
</comment>
<feature type="region of interest" description="Disordered" evidence="1">
    <location>
        <begin position="556"/>
        <end position="612"/>
    </location>
</feature>
<feature type="compositionally biased region" description="Basic residues" evidence="1">
    <location>
        <begin position="940"/>
        <end position="951"/>
    </location>
</feature>
<evidence type="ECO:0000313" key="4">
    <source>
        <dbReference type="Proteomes" id="UP000612055"/>
    </source>
</evidence>
<feature type="chain" id="PRO_5032920292" description="GATA-type domain-containing protein" evidence="2">
    <location>
        <begin position="25"/>
        <end position="1112"/>
    </location>
</feature>
<feature type="region of interest" description="Disordered" evidence="1">
    <location>
        <begin position="924"/>
        <end position="970"/>
    </location>
</feature>
<feature type="compositionally biased region" description="Low complexity" evidence="1">
    <location>
        <begin position="924"/>
        <end position="939"/>
    </location>
</feature>
<evidence type="ECO:0000256" key="1">
    <source>
        <dbReference type="SAM" id="MobiDB-lite"/>
    </source>
</evidence>
<protein>
    <recommendedName>
        <fullName evidence="5">GATA-type domain-containing protein</fullName>
    </recommendedName>
</protein>
<sequence>MKARQSIVVAAVAALVCLATAVSASSPVEDAFKKFFGDVAANATTKAVLAEHLDTLLKLGTYKPGDKLKFVHDYHDKLALQAGTGLVPSLDAGSDGNKMDAWADQIMGILPQMEEKHAYPFLRRLVVAALLRVWLHNGNSLPPTASGSKLAQLMVKLYDKHRKGSIHKGTMEFLHVSKSGGTSWCHIAQLNGCVTERYDKSYVCQIKKFDDKVRWLNMSFHLETVPAYRIPKYVLKRFSRYGTFRKRPEMGACPARHKYVHVHDYSYYSNEYTVHGGAEEPEGAHLCRDLYNAVVMRDPLKRLVSHMKFIMWTMSGDRGYNDTHTFNLMYSNRTSDFWKALGPAVVDNYFIRSLLGERAFHAPVGGVTPAMLGLAQQVLAQFDTLVVLEQDVATRNLILYYGLGWRHTMEEVHDKDSAQREALFDTSPYIPADVDALLAAQGLDLQLYAFSKTLALLDPVVFDVAQASGQVPLRQIAAAKDTDNLECGLLRGNNNSEAMDQLREDVAAGGGGVRRRLTQAMEMVEAMGTRGLVGGVRRAMSGLERWGRVLGLQRGRGEADGMGQGVWGRDEEEKEEEDGGEGDGEDDMESLEEAEEEGSGEGSDGGAERRSGAGAYAAGRGVGVVGTSLRRLLAASGAEAAAAAAAAAASAAAAILGAWGWGTETSSGHGAASSGGGSGKGPATAAEVAAVTLPSHEAAASVGRQPSAFEAAADAAAAAAVAAAAAAVATVAADAHFLARVTRPQPPSPPAPAAAAAAALAPTVDPGLMLLIATAGPHTPVFAGSNPSLPNACAACGTRHTSSNWRRGWALPAAGTGAAAGACEDSGGGGSWGLGRCANLCNRCGIRYKRLLSLQGSSGGGGGGGEGEGGTPAAASAAAVDAFCRDAVNPWPVLPPALRPAGSLPSPPEAPPSPAAAAAAAAFSSAAAVRTPPRVTGPRTPRRRPSQRRLRPLPPPHLMPLKRAAGGDAGAAASAMSAAAAGEATEAAEQEETAVSAAAAPSEAAAAATAAAGTKVRGKSSGASVTAEYGAGWAEAVEGLFLLWRGRCGAAGGQQAPKRRRPWEGEEVCGERGRGAEAVANDTPMGALLLAAAAVGGGRVRSPRQAAGRALA</sequence>
<organism evidence="3 4">
    <name type="scientific">Edaphochlamys debaryana</name>
    <dbReference type="NCBI Taxonomy" id="47281"/>
    <lineage>
        <taxon>Eukaryota</taxon>
        <taxon>Viridiplantae</taxon>
        <taxon>Chlorophyta</taxon>
        <taxon>core chlorophytes</taxon>
        <taxon>Chlorophyceae</taxon>
        <taxon>CS clade</taxon>
        <taxon>Chlamydomonadales</taxon>
        <taxon>Chlamydomonadales incertae sedis</taxon>
        <taxon>Edaphochlamys</taxon>
    </lineage>
</organism>
<dbReference type="EMBL" id="JAEHOE010000016">
    <property type="protein sequence ID" value="KAG2497008.1"/>
    <property type="molecule type" value="Genomic_DNA"/>
</dbReference>
<accession>A0A836C2S0</accession>
<dbReference type="OrthoDB" id="529273at2759"/>
<keyword evidence="4" id="KW-1185">Reference proteome</keyword>
<evidence type="ECO:0000256" key="2">
    <source>
        <dbReference type="SAM" id="SignalP"/>
    </source>
</evidence>
<feature type="signal peptide" evidence="2">
    <location>
        <begin position="1"/>
        <end position="24"/>
    </location>
</feature>
<evidence type="ECO:0000313" key="3">
    <source>
        <dbReference type="EMBL" id="KAG2497008.1"/>
    </source>
</evidence>
<reference evidence="3" key="1">
    <citation type="journal article" date="2020" name="bioRxiv">
        <title>Comparative genomics of Chlamydomonas.</title>
        <authorList>
            <person name="Craig R.J."/>
            <person name="Hasan A.R."/>
            <person name="Ness R.W."/>
            <person name="Keightley P.D."/>
        </authorList>
    </citation>
    <scope>NUCLEOTIDE SEQUENCE</scope>
    <source>
        <strain evidence="3">CCAP 11/70</strain>
    </source>
</reference>
<proteinExistence type="predicted"/>
<keyword evidence="2" id="KW-0732">Signal</keyword>
<feature type="compositionally biased region" description="Acidic residues" evidence="1">
    <location>
        <begin position="570"/>
        <end position="599"/>
    </location>
</feature>
<evidence type="ECO:0008006" key="5">
    <source>
        <dbReference type="Google" id="ProtNLM"/>
    </source>
</evidence>
<gene>
    <name evidence="3" type="ORF">HYH03_005012</name>
</gene>
<dbReference type="AlphaFoldDB" id="A0A836C2S0"/>
<name>A0A836C2S0_9CHLO</name>